<accession>W8TI05</accession>
<dbReference type="AlphaFoldDB" id="W8TI05"/>
<dbReference type="HOGENOM" id="CLU_207173_0_0_9"/>
<keyword evidence="2" id="KW-1185">Reference proteome</keyword>
<organism evidence="1 2">
    <name type="scientific">Peptoclostridium acidaminophilum DSM 3953</name>
    <dbReference type="NCBI Taxonomy" id="1286171"/>
    <lineage>
        <taxon>Bacteria</taxon>
        <taxon>Bacillati</taxon>
        <taxon>Bacillota</taxon>
        <taxon>Clostridia</taxon>
        <taxon>Peptostreptococcales</taxon>
        <taxon>Peptoclostridiaceae</taxon>
        <taxon>Peptoclostridium</taxon>
    </lineage>
</organism>
<proteinExistence type="predicted"/>
<reference evidence="1 2" key="1">
    <citation type="journal article" date="2014" name="Genome Announc.">
        <title>Complete Genome Sequence of Amino Acid-Utilizing Eubacterium acidaminophilum al-2 (DSM 3953).</title>
        <authorList>
            <person name="Poehlein A."/>
            <person name="Andreesen J.R."/>
            <person name="Daniel R."/>
        </authorList>
    </citation>
    <scope>NUCLEOTIDE SEQUENCE [LARGE SCALE GENOMIC DNA]</scope>
    <source>
        <strain evidence="1 2">DSM 3953</strain>
    </source>
</reference>
<dbReference type="PATRIC" id="fig|1286171.3.peg.457"/>
<sequence length="53" mass="5980">MQCPWCEKGETLADKPADIKISCQCPRCGRIYHVDFSTLKVEKAAAIRRKRGA</sequence>
<dbReference type="Proteomes" id="UP000019591">
    <property type="component" value="Chromosome"/>
</dbReference>
<protein>
    <submittedName>
        <fullName evidence="1">Uncharacterized protein</fullName>
    </submittedName>
</protein>
<evidence type="ECO:0000313" key="2">
    <source>
        <dbReference type="Proteomes" id="UP000019591"/>
    </source>
</evidence>
<name>W8TI05_PEPAC</name>
<dbReference type="KEGG" id="eac:EAL2_c05150"/>
<dbReference type="EMBL" id="CP007452">
    <property type="protein sequence ID" value="AHM55817.1"/>
    <property type="molecule type" value="Genomic_DNA"/>
</dbReference>
<evidence type="ECO:0000313" key="1">
    <source>
        <dbReference type="EMBL" id="AHM55817.1"/>
    </source>
</evidence>
<gene>
    <name evidence="1" type="ORF">EAL2_c05150</name>
</gene>